<dbReference type="AlphaFoldDB" id="D7WBX3"/>
<sequence length="42" mass="4540">MSQTAPVTPSTESVRTWYDHALVEDAMVYDITGEAVTVLSPA</sequence>
<dbReference type="RefSeq" id="WP_005288869.1">
    <property type="nucleotide sequence ID" value="NZ_CM000961.1"/>
</dbReference>
<dbReference type="Proteomes" id="UP000004208">
    <property type="component" value="Unassembled WGS sequence"/>
</dbReference>
<evidence type="ECO:0000313" key="2">
    <source>
        <dbReference type="Proteomes" id="UP000004208"/>
    </source>
</evidence>
<keyword evidence="2" id="KW-1185">Reference proteome</keyword>
<dbReference type="HOGENOM" id="CLU_3250127_0_0_11"/>
<proteinExistence type="predicted"/>
<accession>D7WBX3</accession>
<comment type="caution">
    <text evidence="1">The sequence shown here is derived from an EMBL/GenBank/DDBJ whole genome shotgun (WGS) entry which is preliminary data.</text>
</comment>
<dbReference type="STRING" id="585529.HMPREF0291_10982"/>
<name>D7WBX3_9CORY</name>
<reference evidence="1" key="1">
    <citation type="submission" date="2010-06" db="EMBL/GenBank/DDBJ databases">
        <authorList>
            <person name="Muzny D."/>
            <person name="Qin X."/>
            <person name="Buhay C."/>
            <person name="Dugan-Rocha S."/>
            <person name="Ding Y."/>
            <person name="Chen G."/>
            <person name="Hawes A."/>
            <person name="Holder M."/>
            <person name="Jhangiani S."/>
            <person name="Johnson A."/>
            <person name="Khan Z."/>
            <person name="Li Z."/>
            <person name="Liu W."/>
            <person name="Liu X."/>
            <person name="Perez L."/>
            <person name="Shen H."/>
            <person name="Wang Q."/>
            <person name="Watt J."/>
            <person name="Xi L."/>
            <person name="Xin Y."/>
            <person name="Zhou J."/>
            <person name="Deng J."/>
            <person name="Jiang H."/>
            <person name="Liu Y."/>
            <person name="Qu J."/>
            <person name="Song X.-Z."/>
            <person name="Zhang L."/>
            <person name="Villasana D."/>
            <person name="Johnson A."/>
            <person name="Liu J."/>
            <person name="Liyanage D."/>
            <person name="Lorensuhewa L."/>
            <person name="Robinson T."/>
            <person name="Song A."/>
            <person name="Song B.-B."/>
            <person name="Dinh H."/>
            <person name="Thornton R."/>
            <person name="Coyle M."/>
            <person name="Francisco L."/>
            <person name="Jackson L."/>
            <person name="Javaid M."/>
            <person name="Korchina V."/>
            <person name="Kovar C."/>
            <person name="Mata R."/>
            <person name="Mathew T."/>
            <person name="Ngo R."/>
            <person name="Nguyen L."/>
            <person name="Nguyen N."/>
            <person name="Okwuonu G."/>
            <person name="Ongeri F."/>
            <person name="Pham C."/>
            <person name="Simmons D."/>
            <person name="Wilczek-Boney K."/>
            <person name="Hale W."/>
            <person name="Jakkamsetti A."/>
            <person name="Pham P."/>
            <person name="Ruth R."/>
            <person name="San Lucas F."/>
            <person name="Warren J."/>
            <person name="Zhang J."/>
            <person name="Zhao Z."/>
            <person name="Zhou C."/>
            <person name="Zhu D."/>
            <person name="Lee S."/>
            <person name="Bess C."/>
            <person name="Blankenburg K."/>
            <person name="Forbes L."/>
            <person name="Fu Q."/>
            <person name="Gubbala S."/>
            <person name="Hirani K."/>
            <person name="Jayaseelan J.C."/>
            <person name="Lara F."/>
            <person name="Munidasa M."/>
            <person name="Palculict T."/>
            <person name="Patil S."/>
            <person name="Pu L.-L."/>
            <person name="Saada N."/>
            <person name="Tang L."/>
            <person name="Weissenberger G."/>
            <person name="Zhu Y."/>
            <person name="Hemphill L."/>
            <person name="Shang Y."/>
            <person name="Youmans B."/>
            <person name="Ayvaz T."/>
            <person name="Ross M."/>
            <person name="Santibanez J."/>
            <person name="Aqrawi P."/>
            <person name="Gross S."/>
            <person name="Joshi V."/>
            <person name="Fowler G."/>
            <person name="Nazareth L."/>
            <person name="Reid J."/>
            <person name="Worley K."/>
            <person name="Petrosino J."/>
            <person name="Highlander S."/>
            <person name="Gibbs R."/>
        </authorList>
    </citation>
    <scope>NUCLEOTIDE SEQUENCE [LARGE SCALE GENOMIC DNA]</scope>
    <source>
        <strain evidence="1">ATCC 33030</strain>
    </source>
</reference>
<gene>
    <name evidence="1" type="ORF">HMPREF0291_10982</name>
</gene>
<evidence type="ECO:0000313" key="1">
    <source>
        <dbReference type="EMBL" id="EFK54602.1"/>
    </source>
</evidence>
<protein>
    <submittedName>
        <fullName evidence="1">Uncharacterized protein</fullName>
    </submittedName>
</protein>
<organism evidence="1 2">
    <name type="scientific">Corynebacterium genitalium ATCC 33030</name>
    <dbReference type="NCBI Taxonomy" id="585529"/>
    <lineage>
        <taxon>Bacteria</taxon>
        <taxon>Bacillati</taxon>
        <taxon>Actinomycetota</taxon>
        <taxon>Actinomycetes</taxon>
        <taxon>Mycobacteriales</taxon>
        <taxon>Corynebacteriaceae</taxon>
        <taxon>Corynebacterium</taxon>
    </lineage>
</organism>
<dbReference type="EMBL" id="ACLJ02000002">
    <property type="protein sequence ID" value="EFK54602.1"/>
    <property type="molecule type" value="Genomic_DNA"/>
</dbReference>